<proteinExistence type="predicted"/>
<evidence type="ECO:0000256" key="1">
    <source>
        <dbReference type="SAM" id="Phobius"/>
    </source>
</evidence>
<name>A0A1V4DJY6_9ENTE</name>
<dbReference type="Proteomes" id="UP000189970">
    <property type="component" value="Unassembled WGS sequence"/>
</dbReference>
<evidence type="ECO:0000313" key="3">
    <source>
        <dbReference type="Proteomes" id="UP000189970"/>
    </source>
</evidence>
<keyword evidence="1" id="KW-0472">Membrane</keyword>
<feature type="transmembrane region" description="Helical" evidence="1">
    <location>
        <begin position="7"/>
        <end position="25"/>
    </location>
</feature>
<keyword evidence="3" id="KW-1185">Reference proteome</keyword>
<dbReference type="EMBL" id="MVAB01000001">
    <property type="protein sequence ID" value="OPF88732.1"/>
    <property type="molecule type" value="Genomic_DNA"/>
</dbReference>
<dbReference type="AlphaFoldDB" id="A0A1V4DJY6"/>
<evidence type="ECO:0000313" key="2">
    <source>
        <dbReference type="EMBL" id="OPF88732.1"/>
    </source>
</evidence>
<organism evidence="2 3">
    <name type="scientific">Vagococcus martis</name>
    <dbReference type="NCBI Taxonomy" id="1768210"/>
    <lineage>
        <taxon>Bacteria</taxon>
        <taxon>Bacillati</taxon>
        <taxon>Bacillota</taxon>
        <taxon>Bacilli</taxon>
        <taxon>Lactobacillales</taxon>
        <taxon>Enterococcaceae</taxon>
        <taxon>Vagococcus</taxon>
    </lineage>
</organism>
<sequence length="117" mass="13238">MKVFKRIFSILILLIIIGGVGYYFYTEQVKGGAPDVVAKDTGSIDLSKIEQTDDSKTTEGEYKEEFESWDALDEKAKDDQYVLDQYPDKTLYLISATKQANGKVLAVFDDQPIKDKK</sequence>
<dbReference type="RefSeq" id="WP_079348267.1">
    <property type="nucleotide sequence ID" value="NZ_MVAB01000001.1"/>
</dbReference>
<reference evidence="2 3" key="1">
    <citation type="submission" date="2017-02" db="EMBL/GenBank/DDBJ databases">
        <title>Vagococcus cremeus sp. nov., isolated from the small intestine of a marten, Martes flavigula.</title>
        <authorList>
            <person name="Tak E.J."/>
            <person name="Bae J.-W."/>
        </authorList>
    </citation>
    <scope>NUCLEOTIDE SEQUENCE [LARGE SCALE GENOMIC DNA]</scope>
    <source>
        <strain evidence="2 3">D7T301</strain>
    </source>
</reference>
<protein>
    <submittedName>
        <fullName evidence="2">Uncharacterized protein</fullName>
    </submittedName>
</protein>
<gene>
    <name evidence="2" type="ORF">BW731_11430</name>
</gene>
<keyword evidence="1" id="KW-0812">Transmembrane</keyword>
<keyword evidence="1" id="KW-1133">Transmembrane helix</keyword>
<comment type="caution">
    <text evidence="2">The sequence shown here is derived from an EMBL/GenBank/DDBJ whole genome shotgun (WGS) entry which is preliminary data.</text>
</comment>
<accession>A0A1V4DJY6</accession>